<dbReference type="KEGG" id="daf:Desaf_0136"/>
<organism evidence="2 3">
    <name type="scientific">Desulfocurvibacter africanus subsp. africanus str. Walvis Bay</name>
    <dbReference type="NCBI Taxonomy" id="690850"/>
    <lineage>
        <taxon>Bacteria</taxon>
        <taxon>Pseudomonadati</taxon>
        <taxon>Thermodesulfobacteriota</taxon>
        <taxon>Desulfovibrionia</taxon>
        <taxon>Desulfovibrionales</taxon>
        <taxon>Desulfovibrionaceae</taxon>
        <taxon>Desulfocurvibacter</taxon>
    </lineage>
</organism>
<dbReference type="eggNOG" id="COG1418">
    <property type="taxonomic scope" value="Bacteria"/>
</dbReference>
<evidence type="ECO:0000313" key="3">
    <source>
        <dbReference type="Proteomes" id="UP000007844"/>
    </source>
</evidence>
<keyword evidence="3" id="KW-1185">Reference proteome</keyword>
<evidence type="ECO:0000259" key="1">
    <source>
        <dbReference type="Pfam" id="PF01966"/>
    </source>
</evidence>
<protein>
    <submittedName>
        <fullName evidence="2">Metal dependent phosphohydrolase</fullName>
    </submittedName>
</protein>
<accession>F3YTW5</accession>
<dbReference type="STRING" id="690850.Desaf_0136"/>
<dbReference type="InterPro" id="IPR006675">
    <property type="entry name" value="HDIG_dom"/>
</dbReference>
<sequence length="199" mass="22533">MASPFPSRCRPEWRTPSDAECIGFWDIHGMPEHIRRHSQIVAEVATALTVRARELGAAVCVQTVRASALLHDLGKAYTIAFGGNHSQIGAAWALQLTGNPLISHGVLHHVHWPFEPDVERYFLPLAVLYADKRVRHDVIVSVTERFQDIAERYGLTEDIRDKILLTMENSIEVEQRLNEYLKVDLNACAFDRGRLVQRA</sequence>
<dbReference type="RefSeq" id="WP_014258363.1">
    <property type="nucleotide sequence ID" value="NC_016629.1"/>
</dbReference>
<reference evidence="2 3" key="1">
    <citation type="journal article" date="2011" name="J. Bacteriol.">
        <title>Genome sequence of the mercury-methylating and pleomorphic Desulfovibrio africanus Strain Walvis Bay.</title>
        <authorList>
            <person name="Brown S.D."/>
            <person name="Wall J.D."/>
            <person name="Kucken A.M."/>
            <person name="Gilmour C.C."/>
            <person name="Podar M."/>
            <person name="Brandt C.C."/>
            <person name="Teshima H."/>
            <person name="Detter J.C."/>
            <person name="Han C.S."/>
            <person name="Land M.L."/>
            <person name="Lucas S."/>
            <person name="Han J."/>
            <person name="Pennacchio L."/>
            <person name="Nolan M."/>
            <person name="Pitluck S."/>
            <person name="Woyke T."/>
            <person name="Goodwin L."/>
            <person name="Palumbo A.V."/>
            <person name="Elias D.A."/>
        </authorList>
    </citation>
    <scope>NUCLEOTIDE SEQUENCE [LARGE SCALE GENOMIC DNA]</scope>
    <source>
        <strain evidence="2 3">Walvis Bay</strain>
    </source>
</reference>
<feature type="domain" description="HD" evidence="1">
    <location>
        <begin position="36"/>
        <end position="116"/>
    </location>
</feature>
<dbReference type="AlphaFoldDB" id="F3YTW5"/>
<keyword evidence="2" id="KW-0378">Hydrolase</keyword>
<name>F3YTW5_DESAF</name>
<dbReference type="HOGENOM" id="CLU_116766_0_0_7"/>
<dbReference type="EMBL" id="CP003221">
    <property type="protein sequence ID" value="EGJ48496.1"/>
    <property type="molecule type" value="Genomic_DNA"/>
</dbReference>
<dbReference type="Pfam" id="PF01966">
    <property type="entry name" value="HD"/>
    <property type="match status" value="1"/>
</dbReference>
<evidence type="ECO:0000313" key="2">
    <source>
        <dbReference type="EMBL" id="EGJ48496.1"/>
    </source>
</evidence>
<dbReference type="SUPFAM" id="SSF109604">
    <property type="entry name" value="HD-domain/PDEase-like"/>
    <property type="match status" value="1"/>
</dbReference>
<gene>
    <name evidence="2" type="ORF">Desaf_0136</name>
</gene>
<dbReference type="GO" id="GO:0016787">
    <property type="term" value="F:hydrolase activity"/>
    <property type="evidence" value="ECO:0007669"/>
    <property type="project" value="UniProtKB-KW"/>
</dbReference>
<dbReference type="NCBIfam" id="TIGR00277">
    <property type="entry name" value="HDIG"/>
    <property type="match status" value="1"/>
</dbReference>
<dbReference type="Gene3D" id="1.10.3210.10">
    <property type="entry name" value="Hypothetical protein af1432"/>
    <property type="match status" value="1"/>
</dbReference>
<dbReference type="InterPro" id="IPR006674">
    <property type="entry name" value="HD_domain"/>
</dbReference>
<proteinExistence type="predicted"/>
<dbReference type="Proteomes" id="UP000007844">
    <property type="component" value="Chromosome"/>
</dbReference>